<protein>
    <submittedName>
        <fullName evidence="1">Uncharacterized protein</fullName>
    </submittedName>
</protein>
<dbReference type="Proteomes" id="UP000828390">
    <property type="component" value="Unassembled WGS sequence"/>
</dbReference>
<sequence length="140" mass="15900">MNVASTVLTRQIFMTHKGRQTIEKLSSQKKKCPTPWFRLELIKGKKHRPLCGHVFQPTGTVFILIKDIIGINLLTKFHEDLTINVASRVKNAPQLVAMTNISTKFHNDLKIIVAPRVLSRKNTPHPPSDDHIFQPTGIIF</sequence>
<comment type="caution">
    <text evidence="1">The sequence shown here is derived from an EMBL/GenBank/DDBJ whole genome shotgun (WGS) entry which is preliminary data.</text>
</comment>
<reference evidence="1" key="2">
    <citation type="submission" date="2020-11" db="EMBL/GenBank/DDBJ databases">
        <authorList>
            <person name="McCartney M.A."/>
            <person name="Auch B."/>
            <person name="Kono T."/>
            <person name="Mallez S."/>
            <person name="Becker A."/>
            <person name="Gohl D.M."/>
            <person name="Silverstein K.A.T."/>
            <person name="Koren S."/>
            <person name="Bechman K.B."/>
            <person name="Herman A."/>
            <person name="Abrahante J.E."/>
            <person name="Garbe J."/>
        </authorList>
    </citation>
    <scope>NUCLEOTIDE SEQUENCE</scope>
    <source>
        <strain evidence="1">Duluth1</strain>
        <tissue evidence="1">Whole animal</tissue>
    </source>
</reference>
<keyword evidence="2" id="KW-1185">Reference proteome</keyword>
<proteinExistence type="predicted"/>
<reference evidence="1" key="1">
    <citation type="journal article" date="2019" name="bioRxiv">
        <title>The Genome of the Zebra Mussel, Dreissena polymorpha: A Resource for Invasive Species Research.</title>
        <authorList>
            <person name="McCartney M.A."/>
            <person name="Auch B."/>
            <person name="Kono T."/>
            <person name="Mallez S."/>
            <person name="Zhang Y."/>
            <person name="Obille A."/>
            <person name="Becker A."/>
            <person name="Abrahante J.E."/>
            <person name="Garbe J."/>
            <person name="Badalamenti J.P."/>
            <person name="Herman A."/>
            <person name="Mangelson H."/>
            <person name="Liachko I."/>
            <person name="Sullivan S."/>
            <person name="Sone E.D."/>
            <person name="Koren S."/>
            <person name="Silverstein K.A.T."/>
            <person name="Beckman K.B."/>
            <person name="Gohl D.M."/>
        </authorList>
    </citation>
    <scope>NUCLEOTIDE SEQUENCE</scope>
    <source>
        <strain evidence="1">Duluth1</strain>
        <tissue evidence="1">Whole animal</tissue>
    </source>
</reference>
<organism evidence="1 2">
    <name type="scientific">Dreissena polymorpha</name>
    <name type="common">Zebra mussel</name>
    <name type="synonym">Mytilus polymorpha</name>
    <dbReference type="NCBI Taxonomy" id="45954"/>
    <lineage>
        <taxon>Eukaryota</taxon>
        <taxon>Metazoa</taxon>
        <taxon>Spiralia</taxon>
        <taxon>Lophotrochozoa</taxon>
        <taxon>Mollusca</taxon>
        <taxon>Bivalvia</taxon>
        <taxon>Autobranchia</taxon>
        <taxon>Heteroconchia</taxon>
        <taxon>Euheterodonta</taxon>
        <taxon>Imparidentia</taxon>
        <taxon>Neoheterodontei</taxon>
        <taxon>Myida</taxon>
        <taxon>Dreissenoidea</taxon>
        <taxon>Dreissenidae</taxon>
        <taxon>Dreissena</taxon>
    </lineage>
</organism>
<name>A0A9D4J3U9_DREPO</name>
<evidence type="ECO:0000313" key="2">
    <source>
        <dbReference type="Proteomes" id="UP000828390"/>
    </source>
</evidence>
<gene>
    <name evidence="1" type="ORF">DPMN_148301</name>
</gene>
<dbReference type="AlphaFoldDB" id="A0A9D4J3U9"/>
<evidence type="ECO:0000313" key="1">
    <source>
        <dbReference type="EMBL" id="KAH3794763.1"/>
    </source>
</evidence>
<dbReference type="EMBL" id="JAIWYP010000007">
    <property type="protein sequence ID" value="KAH3794763.1"/>
    <property type="molecule type" value="Genomic_DNA"/>
</dbReference>
<accession>A0A9D4J3U9</accession>